<evidence type="ECO:0000256" key="4">
    <source>
        <dbReference type="ARBA" id="ARBA00023008"/>
    </source>
</evidence>
<keyword evidence="2" id="KW-0479">Metal-binding</keyword>
<keyword evidence="5" id="KW-0732">Signal</keyword>
<evidence type="ECO:0000256" key="1">
    <source>
        <dbReference type="ARBA" id="ARBA00010609"/>
    </source>
</evidence>
<gene>
    <name evidence="10" type="ORF">AMORRO_LOCUS9552</name>
</gene>
<dbReference type="Pfam" id="PF15055">
    <property type="entry name" value="DMAC1_Dmo2"/>
    <property type="match status" value="1"/>
</dbReference>
<feature type="signal peptide" evidence="5">
    <location>
        <begin position="1"/>
        <end position="24"/>
    </location>
</feature>
<keyword evidence="3" id="KW-0560">Oxidoreductase</keyword>
<comment type="similarity">
    <text evidence="1">Belongs to the multicopper oxidase family.</text>
</comment>
<sequence>MVIKGLIALFAFAAFICVDHRAFSNPISTLSYAPSKKIFDLCLKKEIFAPDGYTRNIWTINGTFPGPTLRVTKGDSVKLRIYNELNEETAIHGHGFFQRGTNWYDGVPGQTQCPIPAHSYFEYNFSIPDQSGTYWYHSHFQTQYVDGMIAAFIVDDPNDPYLSKYDEEYVVILQDFYHTEASELLASYLKSTDGDEPVPDCGLINGLGRYNCSRATDGKCKDNSPLAKFKFESGKVYRLRIINAGVFAGFFFSIDQHELELIEVDGTYVKPQKIHRLPINVAQRYSVLVRADKSPSSYWMRSEFMEDCLPDSANETLDDTVKAIVIYDSYPDTPEPDTTAWKDNLIECIDLDPSLMKPCFPQKIPDSDKTFEFTIEFNNNTGYDRAYINNSSYAIKPYDPTLLEIFNGNKEFPVDANVYYIEKKQYLIDTDDGEHPFHLHGHKFWILATGNGTEVNKSEFNTVDPLPRDTTTVPASGWLAIRFIADNPGVWAFHCHIEWHLQVGLVVQFVELPDEIKKLSPPSDWRRLSYTHIINVGRISSVMVACIIRNKEADSHTPYKEMNPKSNQPRSLPPNTISQNEYQDCLSCKLVGSATFVGLGSYSFHLAKKSSNFGKVGLGMLGLCEYLPDSLLNLSGETYEISKIPVGISAGVVRLLK</sequence>
<keyword evidence="11" id="KW-1185">Reference proteome</keyword>
<evidence type="ECO:0000259" key="6">
    <source>
        <dbReference type="Pfam" id="PF00394"/>
    </source>
</evidence>
<dbReference type="GO" id="GO:0016491">
    <property type="term" value="F:oxidoreductase activity"/>
    <property type="evidence" value="ECO:0007669"/>
    <property type="project" value="UniProtKB-KW"/>
</dbReference>
<dbReference type="EMBL" id="CAJVPV010009477">
    <property type="protein sequence ID" value="CAG8641893.1"/>
    <property type="molecule type" value="Genomic_DNA"/>
</dbReference>
<dbReference type="Gene3D" id="2.60.40.420">
    <property type="entry name" value="Cupredoxins - blue copper proteins"/>
    <property type="match status" value="3"/>
</dbReference>
<dbReference type="PANTHER" id="PTHR11709:SF511">
    <property type="entry name" value="LACCASE"/>
    <property type="match status" value="1"/>
</dbReference>
<evidence type="ECO:0000259" key="8">
    <source>
        <dbReference type="Pfam" id="PF07732"/>
    </source>
</evidence>
<dbReference type="OrthoDB" id="2121828at2759"/>
<comment type="caution">
    <text evidence="10">The sequence shown here is derived from an EMBL/GenBank/DDBJ whole genome shotgun (WGS) entry which is preliminary data.</text>
</comment>
<dbReference type="GO" id="GO:0005507">
    <property type="term" value="F:copper ion binding"/>
    <property type="evidence" value="ECO:0007669"/>
    <property type="project" value="InterPro"/>
</dbReference>
<evidence type="ECO:0000259" key="7">
    <source>
        <dbReference type="Pfam" id="PF07731"/>
    </source>
</evidence>
<dbReference type="InterPro" id="IPR008972">
    <property type="entry name" value="Cupredoxin"/>
</dbReference>
<dbReference type="InterPro" id="IPR045087">
    <property type="entry name" value="Cu-oxidase_fam"/>
</dbReference>
<reference evidence="10" key="1">
    <citation type="submission" date="2021-06" db="EMBL/GenBank/DDBJ databases">
        <authorList>
            <person name="Kallberg Y."/>
            <person name="Tangrot J."/>
            <person name="Rosling A."/>
        </authorList>
    </citation>
    <scope>NUCLEOTIDE SEQUENCE</scope>
    <source>
        <strain evidence="10">CL551</strain>
    </source>
</reference>
<dbReference type="Pfam" id="PF07731">
    <property type="entry name" value="Cu-oxidase_2"/>
    <property type="match status" value="1"/>
</dbReference>
<dbReference type="InterPro" id="IPR001117">
    <property type="entry name" value="Cu-oxidase_2nd"/>
</dbReference>
<dbReference type="Proteomes" id="UP000789342">
    <property type="component" value="Unassembled WGS sequence"/>
</dbReference>
<dbReference type="SUPFAM" id="SSF49503">
    <property type="entry name" value="Cupredoxins"/>
    <property type="match status" value="3"/>
</dbReference>
<dbReference type="PROSITE" id="PS00079">
    <property type="entry name" value="MULTICOPPER_OXIDASE1"/>
    <property type="match status" value="2"/>
</dbReference>
<evidence type="ECO:0000313" key="11">
    <source>
        <dbReference type="Proteomes" id="UP000789342"/>
    </source>
</evidence>
<evidence type="ECO:0000256" key="2">
    <source>
        <dbReference type="ARBA" id="ARBA00022723"/>
    </source>
</evidence>
<dbReference type="InterPro" id="IPR002355">
    <property type="entry name" value="Cu_oxidase_Cu_BS"/>
</dbReference>
<feature type="domain" description="Plastocyanin-like" evidence="6">
    <location>
        <begin position="167"/>
        <end position="308"/>
    </location>
</feature>
<evidence type="ECO:0000256" key="3">
    <source>
        <dbReference type="ARBA" id="ARBA00023002"/>
    </source>
</evidence>
<name>A0A9N9GXI7_9GLOM</name>
<dbReference type="InterPro" id="IPR011707">
    <property type="entry name" value="Cu-oxidase-like_N"/>
</dbReference>
<evidence type="ECO:0000313" key="10">
    <source>
        <dbReference type="EMBL" id="CAG8641893.1"/>
    </source>
</evidence>
<evidence type="ECO:0000256" key="5">
    <source>
        <dbReference type="SAM" id="SignalP"/>
    </source>
</evidence>
<keyword evidence="4" id="KW-0186">Copper</keyword>
<accession>A0A9N9GXI7</accession>
<dbReference type="AlphaFoldDB" id="A0A9N9GXI7"/>
<dbReference type="InterPro" id="IPR033138">
    <property type="entry name" value="Cu_oxidase_CS"/>
</dbReference>
<dbReference type="PROSITE" id="PS00080">
    <property type="entry name" value="MULTICOPPER_OXIDASE2"/>
    <property type="match status" value="1"/>
</dbReference>
<feature type="domain" description="Plastocyanin-like" evidence="8">
    <location>
        <begin position="48"/>
        <end position="158"/>
    </location>
</feature>
<dbReference type="InterPro" id="IPR011706">
    <property type="entry name" value="Cu-oxidase_C"/>
</dbReference>
<feature type="domain" description="Distal membrane-arm assembly complex protein 1-like" evidence="9">
    <location>
        <begin position="584"/>
        <end position="619"/>
    </location>
</feature>
<dbReference type="PANTHER" id="PTHR11709">
    <property type="entry name" value="MULTI-COPPER OXIDASE"/>
    <property type="match status" value="1"/>
</dbReference>
<proteinExistence type="inferred from homology"/>
<dbReference type="Pfam" id="PF00394">
    <property type="entry name" value="Cu-oxidase"/>
    <property type="match status" value="1"/>
</dbReference>
<organism evidence="10 11">
    <name type="scientific">Acaulospora morrowiae</name>
    <dbReference type="NCBI Taxonomy" id="94023"/>
    <lineage>
        <taxon>Eukaryota</taxon>
        <taxon>Fungi</taxon>
        <taxon>Fungi incertae sedis</taxon>
        <taxon>Mucoromycota</taxon>
        <taxon>Glomeromycotina</taxon>
        <taxon>Glomeromycetes</taxon>
        <taxon>Diversisporales</taxon>
        <taxon>Acaulosporaceae</taxon>
        <taxon>Acaulospora</taxon>
    </lineage>
</organism>
<feature type="chain" id="PRO_5040173192" evidence="5">
    <location>
        <begin position="25"/>
        <end position="657"/>
    </location>
</feature>
<dbReference type="InterPro" id="IPR028036">
    <property type="entry name" value="DMAC1-like_dom"/>
</dbReference>
<dbReference type="Pfam" id="PF07732">
    <property type="entry name" value="Cu-oxidase_3"/>
    <property type="match status" value="1"/>
</dbReference>
<protein>
    <submittedName>
        <fullName evidence="10">18610_t:CDS:1</fullName>
    </submittedName>
</protein>
<feature type="domain" description="Plastocyanin-like" evidence="7">
    <location>
        <begin position="401"/>
        <end position="514"/>
    </location>
</feature>
<evidence type="ECO:0000259" key="9">
    <source>
        <dbReference type="Pfam" id="PF15055"/>
    </source>
</evidence>
<dbReference type="FunFam" id="2.60.40.420:FF:000045">
    <property type="entry name" value="Laccase 2"/>
    <property type="match status" value="1"/>
</dbReference>